<evidence type="ECO:0000313" key="2">
    <source>
        <dbReference type="Proteomes" id="UP000247755"/>
    </source>
</evidence>
<dbReference type="AlphaFoldDB" id="A0A318IM00"/>
<name>A0A318IM00_BURPY</name>
<dbReference type="RefSeq" id="WP_083534020.1">
    <property type="nucleotide sequence ID" value="NZ_QJJY01000005.1"/>
</dbReference>
<evidence type="ECO:0000313" key="1">
    <source>
        <dbReference type="EMBL" id="PXX37006.1"/>
    </source>
</evidence>
<proteinExistence type="predicted"/>
<comment type="caution">
    <text evidence="1">The sequence shown here is derived from an EMBL/GenBank/DDBJ whole genome shotgun (WGS) entry which is preliminary data.</text>
</comment>
<dbReference type="Proteomes" id="UP000247755">
    <property type="component" value="Unassembled WGS sequence"/>
</dbReference>
<gene>
    <name evidence="1" type="ORF">NA66_1005145</name>
</gene>
<dbReference type="EMBL" id="QJJY01000005">
    <property type="protein sequence ID" value="PXX37006.1"/>
    <property type="molecule type" value="Genomic_DNA"/>
</dbReference>
<sequence>MKAVIFHGSGDIRIDTVPDPDIADMADAVAREPGRMKVQLEPRRM</sequence>
<organism evidence="1 2">
    <name type="scientific">Burkholderia pyrrocinia</name>
    <name type="common">Pseudomonas pyrrocinia</name>
    <dbReference type="NCBI Taxonomy" id="60550"/>
    <lineage>
        <taxon>Bacteria</taxon>
        <taxon>Pseudomonadati</taxon>
        <taxon>Pseudomonadota</taxon>
        <taxon>Betaproteobacteria</taxon>
        <taxon>Burkholderiales</taxon>
        <taxon>Burkholderiaceae</taxon>
        <taxon>Burkholderia</taxon>
        <taxon>Burkholderia cepacia complex</taxon>
    </lineage>
</organism>
<accession>A0A318IM00</accession>
<protein>
    <submittedName>
        <fullName evidence="1">Alcohol dehydrogenase-like protein</fullName>
    </submittedName>
</protein>
<reference evidence="1 2" key="1">
    <citation type="submission" date="2018-05" db="EMBL/GenBank/DDBJ databases">
        <title>Comparative genomics of bacterial root endophytes of switchgrass collected from native prairies over two seasons.</title>
        <authorList>
            <person name="Tang Y."/>
        </authorList>
    </citation>
    <scope>NUCLEOTIDE SEQUENCE [LARGE SCALE GENOMIC DNA]</scope>
    <source>
        <strain evidence="1 2">NFIX32</strain>
    </source>
</reference>